<keyword evidence="7" id="KW-0418">Kinase</keyword>
<comment type="subcellular location">
    <subcellularLocation>
        <location evidence="2">Membrane</location>
    </subcellularLocation>
</comment>
<dbReference type="Gene3D" id="3.30.565.10">
    <property type="entry name" value="Histidine kinase-like ATPase, C-terminal domain"/>
    <property type="match status" value="1"/>
</dbReference>
<dbReference type="SMART" id="SM00388">
    <property type="entry name" value="HisKA"/>
    <property type="match status" value="1"/>
</dbReference>
<dbReference type="InterPro" id="IPR003594">
    <property type="entry name" value="HATPase_dom"/>
</dbReference>
<dbReference type="Pfam" id="PF00672">
    <property type="entry name" value="HAMP"/>
    <property type="match status" value="1"/>
</dbReference>
<keyword evidence="8" id="KW-1133">Transmembrane helix</keyword>
<dbReference type="PANTHER" id="PTHR45436:SF5">
    <property type="entry name" value="SENSOR HISTIDINE KINASE TRCS"/>
    <property type="match status" value="1"/>
</dbReference>
<evidence type="ECO:0000256" key="5">
    <source>
        <dbReference type="ARBA" id="ARBA00022679"/>
    </source>
</evidence>
<name>A0A653AEI1_UNCDX</name>
<dbReference type="Pfam" id="PF00512">
    <property type="entry name" value="HisKA"/>
    <property type="match status" value="1"/>
</dbReference>
<accession>A0A653AEI1</accession>
<evidence type="ECO:0000256" key="2">
    <source>
        <dbReference type="ARBA" id="ARBA00004370"/>
    </source>
</evidence>
<dbReference type="Pfam" id="PF02518">
    <property type="entry name" value="HATPase_c"/>
    <property type="match status" value="1"/>
</dbReference>
<dbReference type="InterPro" id="IPR003661">
    <property type="entry name" value="HisK_dim/P_dom"/>
</dbReference>
<gene>
    <name evidence="13" type="ORF">TRIP_B40221</name>
</gene>
<dbReference type="EC" id="2.7.13.3" evidence="3"/>
<dbReference type="InterPro" id="IPR036097">
    <property type="entry name" value="HisK_dim/P_sf"/>
</dbReference>
<dbReference type="SMART" id="SM00387">
    <property type="entry name" value="HATPase_c"/>
    <property type="match status" value="1"/>
</dbReference>
<keyword evidence="9" id="KW-0902">Two-component regulatory system</keyword>
<comment type="catalytic activity">
    <reaction evidence="1">
        <text>ATP + protein L-histidine = ADP + protein N-phospho-L-histidine.</text>
        <dbReference type="EC" id="2.7.13.3"/>
    </reaction>
</comment>
<feature type="domain" description="Histidine kinase" evidence="11">
    <location>
        <begin position="251"/>
        <end position="469"/>
    </location>
</feature>
<dbReference type="GO" id="GO:0000155">
    <property type="term" value="F:phosphorelay sensor kinase activity"/>
    <property type="evidence" value="ECO:0007669"/>
    <property type="project" value="InterPro"/>
</dbReference>
<proteinExistence type="predicted"/>
<evidence type="ECO:0000256" key="6">
    <source>
        <dbReference type="ARBA" id="ARBA00022692"/>
    </source>
</evidence>
<evidence type="ECO:0000256" key="10">
    <source>
        <dbReference type="ARBA" id="ARBA00023136"/>
    </source>
</evidence>
<evidence type="ECO:0000256" key="3">
    <source>
        <dbReference type="ARBA" id="ARBA00012438"/>
    </source>
</evidence>
<dbReference type="SMART" id="SM00304">
    <property type="entry name" value="HAMP"/>
    <property type="match status" value="1"/>
</dbReference>
<dbReference type="SUPFAM" id="SSF47384">
    <property type="entry name" value="Homodimeric domain of signal transducing histidine kinase"/>
    <property type="match status" value="1"/>
</dbReference>
<dbReference type="InterPro" id="IPR036890">
    <property type="entry name" value="HATPase_C_sf"/>
</dbReference>
<dbReference type="InterPro" id="IPR005467">
    <property type="entry name" value="His_kinase_dom"/>
</dbReference>
<dbReference type="AlphaFoldDB" id="A0A653AEI1"/>
<evidence type="ECO:0000259" key="11">
    <source>
        <dbReference type="PROSITE" id="PS50109"/>
    </source>
</evidence>
<keyword evidence="6" id="KW-0812">Transmembrane</keyword>
<keyword evidence="5" id="KW-0808">Transferase</keyword>
<dbReference type="InterPro" id="IPR004358">
    <property type="entry name" value="Sig_transdc_His_kin-like_C"/>
</dbReference>
<dbReference type="EMBL" id="UPXX01000031">
    <property type="protein sequence ID" value="VBB46305.1"/>
    <property type="molecule type" value="Genomic_DNA"/>
</dbReference>
<dbReference type="Gene3D" id="6.10.340.10">
    <property type="match status" value="1"/>
</dbReference>
<dbReference type="SUPFAM" id="SSF55874">
    <property type="entry name" value="ATPase domain of HSP90 chaperone/DNA topoisomerase II/histidine kinase"/>
    <property type="match status" value="1"/>
</dbReference>
<organism evidence="13">
    <name type="scientific">Uncultured Desulfatiglans sp</name>
    <dbReference type="NCBI Taxonomy" id="1748965"/>
    <lineage>
        <taxon>Bacteria</taxon>
        <taxon>Pseudomonadati</taxon>
        <taxon>Thermodesulfobacteriota</taxon>
        <taxon>Desulfobacteria</taxon>
        <taxon>Desulfatiglandales</taxon>
        <taxon>Desulfatiglandaceae</taxon>
        <taxon>Desulfatiglans</taxon>
        <taxon>environmental samples</taxon>
    </lineage>
</organism>
<dbReference type="InterPro" id="IPR050428">
    <property type="entry name" value="TCS_sensor_his_kinase"/>
</dbReference>
<sequence length="469" mass="51836">MTVKKRITLLVAASGLLASLLFSVVIFYELIEQPFDLLDTELKEEADRAFDTIEKLGQGAGEDAIHAALQKVVSPWPNWLKIYEKDSGRVLYESKLASLIELPGVEHGSTAIVKAVVPPDRIDIGQGLSPEVPFRVRGFSDTLFGVELEMQIGLPMIKLKEEIQELILGIVGGLTLSSLALILISHFVAGRILRPIGVMGGLAHDISEKNLDVRIPVGSGRDEFNELAKTINRMLDRLQYSFVRQRDFLFDTSHELKTPLTTMRLAVGEILSSEDMNSLPPLSRENLLRLNDQVLRMERLVKDLLNLSSLETLTTIEPKVVSMTGLLSSLVSEYRYLADSQNIRMNVHLPSELLIQGEHEMLHRAFSNILDNALKYNVRGGRVDVAAEAGDVDLTITVANTGPGVTKSEIPKVFQQFYRAEKSRSTEYGGSGLGLAMVKRIVELHGGSVGFDSDVGRLTTVTIRLPLKQ</sequence>
<evidence type="ECO:0000256" key="1">
    <source>
        <dbReference type="ARBA" id="ARBA00000085"/>
    </source>
</evidence>
<evidence type="ECO:0000256" key="8">
    <source>
        <dbReference type="ARBA" id="ARBA00022989"/>
    </source>
</evidence>
<dbReference type="CDD" id="cd00075">
    <property type="entry name" value="HATPase"/>
    <property type="match status" value="1"/>
</dbReference>
<evidence type="ECO:0000256" key="4">
    <source>
        <dbReference type="ARBA" id="ARBA00022553"/>
    </source>
</evidence>
<reference evidence="13" key="1">
    <citation type="submission" date="2018-07" db="EMBL/GenBank/DDBJ databases">
        <authorList>
            <consortium name="Genoscope - CEA"/>
            <person name="William W."/>
        </authorList>
    </citation>
    <scope>NUCLEOTIDE SEQUENCE</scope>
    <source>
        <strain evidence="13">IK1</strain>
    </source>
</reference>
<dbReference type="SUPFAM" id="SSF158472">
    <property type="entry name" value="HAMP domain-like"/>
    <property type="match status" value="1"/>
</dbReference>
<evidence type="ECO:0000256" key="7">
    <source>
        <dbReference type="ARBA" id="ARBA00022777"/>
    </source>
</evidence>
<protein>
    <recommendedName>
        <fullName evidence="3">histidine kinase</fullName>
        <ecNumber evidence="3">2.7.13.3</ecNumber>
    </recommendedName>
</protein>
<dbReference type="GO" id="GO:0005886">
    <property type="term" value="C:plasma membrane"/>
    <property type="evidence" value="ECO:0007669"/>
    <property type="project" value="TreeGrafter"/>
</dbReference>
<evidence type="ECO:0000256" key="9">
    <source>
        <dbReference type="ARBA" id="ARBA00023012"/>
    </source>
</evidence>
<dbReference type="PANTHER" id="PTHR45436">
    <property type="entry name" value="SENSOR HISTIDINE KINASE YKOH"/>
    <property type="match status" value="1"/>
</dbReference>
<evidence type="ECO:0000259" key="12">
    <source>
        <dbReference type="PROSITE" id="PS50885"/>
    </source>
</evidence>
<keyword evidence="4" id="KW-0597">Phosphoprotein</keyword>
<dbReference type="PROSITE" id="PS50885">
    <property type="entry name" value="HAMP"/>
    <property type="match status" value="1"/>
</dbReference>
<dbReference type="PRINTS" id="PR00344">
    <property type="entry name" value="BCTRLSENSOR"/>
</dbReference>
<keyword evidence="10" id="KW-0472">Membrane</keyword>
<dbReference type="Gene3D" id="1.10.287.130">
    <property type="match status" value="1"/>
</dbReference>
<evidence type="ECO:0000313" key="13">
    <source>
        <dbReference type="EMBL" id="VBB46305.1"/>
    </source>
</evidence>
<dbReference type="CDD" id="cd00082">
    <property type="entry name" value="HisKA"/>
    <property type="match status" value="1"/>
</dbReference>
<dbReference type="PROSITE" id="PS50109">
    <property type="entry name" value="HIS_KIN"/>
    <property type="match status" value="1"/>
</dbReference>
<dbReference type="CDD" id="cd06225">
    <property type="entry name" value="HAMP"/>
    <property type="match status" value="1"/>
</dbReference>
<feature type="domain" description="HAMP" evidence="12">
    <location>
        <begin position="190"/>
        <end position="243"/>
    </location>
</feature>
<dbReference type="InterPro" id="IPR003660">
    <property type="entry name" value="HAMP_dom"/>
</dbReference>
<dbReference type="FunFam" id="3.30.565.10:FF:000006">
    <property type="entry name" value="Sensor histidine kinase WalK"/>
    <property type="match status" value="1"/>
</dbReference>